<protein>
    <recommendedName>
        <fullName evidence="2">BRCT domain-containing protein</fullName>
    </recommendedName>
</protein>
<accession>A0ABN8EAK3</accession>
<dbReference type="InterPro" id="IPR036420">
    <property type="entry name" value="BRCT_dom_sf"/>
</dbReference>
<dbReference type="PROSITE" id="PS50172">
    <property type="entry name" value="BRCT"/>
    <property type="match status" value="2"/>
</dbReference>
<dbReference type="InterPro" id="IPR022047">
    <property type="entry name" value="Microcephalin-like"/>
</dbReference>
<dbReference type="Pfam" id="PF00533">
    <property type="entry name" value="BRCT"/>
    <property type="match status" value="1"/>
</dbReference>
<feature type="compositionally biased region" description="Basic and acidic residues" evidence="1">
    <location>
        <begin position="294"/>
        <end position="307"/>
    </location>
</feature>
<proteinExistence type="predicted"/>
<organism evidence="3 4">
    <name type="scientific">Chilo suppressalis</name>
    <name type="common">Asiatic rice borer moth</name>
    <dbReference type="NCBI Taxonomy" id="168631"/>
    <lineage>
        <taxon>Eukaryota</taxon>
        <taxon>Metazoa</taxon>
        <taxon>Ecdysozoa</taxon>
        <taxon>Arthropoda</taxon>
        <taxon>Hexapoda</taxon>
        <taxon>Insecta</taxon>
        <taxon>Pterygota</taxon>
        <taxon>Neoptera</taxon>
        <taxon>Endopterygota</taxon>
        <taxon>Lepidoptera</taxon>
        <taxon>Glossata</taxon>
        <taxon>Ditrysia</taxon>
        <taxon>Pyraloidea</taxon>
        <taxon>Crambidae</taxon>
        <taxon>Crambinae</taxon>
        <taxon>Chilo</taxon>
    </lineage>
</organism>
<dbReference type="SMART" id="SM00292">
    <property type="entry name" value="BRCT"/>
    <property type="match status" value="3"/>
</dbReference>
<feature type="compositionally biased region" description="Basic and acidic residues" evidence="1">
    <location>
        <begin position="231"/>
        <end position="266"/>
    </location>
</feature>
<feature type="region of interest" description="Disordered" evidence="1">
    <location>
        <begin position="209"/>
        <end position="337"/>
    </location>
</feature>
<evidence type="ECO:0000313" key="3">
    <source>
        <dbReference type="EMBL" id="CAH0685587.1"/>
    </source>
</evidence>
<evidence type="ECO:0000259" key="2">
    <source>
        <dbReference type="PROSITE" id="PS50172"/>
    </source>
</evidence>
<evidence type="ECO:0000313" key="4">
    <source>
        <dbReference type="Proteomes" id="UP001153292"/>
    </source>
</evidence>
<sequence>MNKENNRSAAGLRRSAIAERIRLREEWSELKGTSGQPLTATNSQKQTLMKKHPVKYRNAKQNPECSQPSKVINTRSCHKSDVSEVLMGVVALVEVGSEPRALPLRAALSALGATVVPAWTPIVTHVVWSQGGCRSTRARARALASRIVSPLWVEACASARTRLPEQTFPAAARPSDLPSPRTLRQLLKKAEMENIPLLDLLPDKDKEGKTARLRLSSETEGDTSTDITTDQSRDKSTDTSHDKTIDTSRDKSTDKSRDTTHNKTETRVNTAPRRAMPISISPPRPTKSRRKLFTNREADVSKNKGSEEESDQSEGGSRKPVTRVRVPKPSTRDRRDLARAERMAKRLVAACAPAVARAPALTNAAQPRIVLTGMSRSERRSVTEAIRSLNGRIQSRVNKSTTHVLLGSCQQSPAAGTNPGNECNNSAESVVHRSDIIKARTLNALLGAARGTRVLYARWGIESATRGQWLHHHEYIVPHLKKIAEKARIERTALGRLQSEYAYDVFSGMRVKITPEAEQRDAAIQLLKLCGGFVQDGGTQQNGDHDLTIGVGDGEVNSKWVFDSVAAARMRTTRRYVNNTISNTFVTQTTDR</sequence>
<gene>
    <name evidence="3" type="ORF">CHILSU_LOCUS5787</name>
</gene>
<reference evidence="3" key="1">
    <citation type="submission" date="2021-12" db="EMBL/GenBank/DDBJ databases">
        <authorList>
            <person name="King R."/>
        </authorList>
    </citation>
    <scope>NUCLEOTIDE SEQUENCE</scope>
</reference>
<dbReference type="PANTHER" id="PTHR14625">
    <property type="entry name" value="MICROCEPHALIN"/>
    <property type="match status" value="1"/>
</dbReference>
<dbReference type="Proteomes" id="UP001153292">
    <property type="component" value="Chromosome 20"/>
</dbReference>
<feature type="domain" description="BRCT" evidence="2">
    <location>
        <begin position="369"/>
        <end position="477"/>
    </location>
</feature>
<dbReference type="PANTHER" id="PTHR14625:SF3">
    <property type="entry name" value="MICROCEPHALIN"/>
    <property type="match status" value="1"/>
</dbReference>
<dbReference type="InterPro" id="IPR001357">
    <property type="entry name" value="BRCT_dom"/>
</dbReference>
<feature type="domain" description="BRCT" evidence="2">
    <location>
        <begin position="81"/>
        <end position="170"/>
    </location>
</feature>
<dbReference type="CDD" id="cd17716">
    <property type="entry name" value="BRCT_microcephalin_rpt1"/>
    <property type="match status" value="1"/>
</dbReference>
<keyword evidence="4" id="KW-1185">Reference proteome</keyword>
<feature type="compositionally biased region" description="Polar residues" evidence="1">
    <location>
        <begin position="216"/>
        <end position="230"/>
    </location>
</feature>
<dbReference type="SUPFAM" id="SSF52113">
    <property type="entry name" value="BRCT domain"/>
    <property type="match status" value="2"/>
</dbReference>
<name>A0ABN8EAK3_CHISP</name>
<dbReference type="Gene3D" id="3.40.50.10190">
    <property type="entry name" value="BRCT domain"/>
    <property type="match status" value="2"/>
</dbReference>
<evidence type="ECO:0000256" key="1">
    <source>
        <dbReference type="SAM" id="MobiDB-lite"/>
    </source>
</evidence>
<dbReference type="EMBL" id="OU963913">
    <property type="protein sequence ID" value="CAH0685587.1"/>
    <property type="molecule type" value="Genomic_DNA"/>
</dbReference>